<dbReference type="Gene3D" id="2.60.120.380">
    <property type="match status" value="1"/>
</dbReference>
<dbReference type="SUPFAM" id="SSF52743">
    <property type="entry name" value="Subtilisin-like"/>
    <property type="match status" value="1"/>
</dbReference>
<dbReference type="AlphaFoldDB" id="D2VB62"/>
<dbReference type="InterPro" id="IPR034058">
    <property type="entry name" value="TagA/B/C/D_pept_dom"/>
</dbReference>
<keyword evidence="2 5" id="KW-0378">Hydrolase</keyword>
<accession>D2VB62</accession>
<feature type="domain" description="Peptidase S8/S53" evidence="6">
    <location>
        <begin position="220"/>
        <end position="646"/>
    </location>
</feature>
<dbReference type="GO" id="GO:0004252">
    <property type="term" value="F:serine-type endopeptidase activity"/>
    <property type="evidence" value="ECO:0007669"/>
    <property type="project" value="UniProtKB-UniRule"/>
</dbReference>
<dbReference type="InterPro" id="IPR000209">
    <property type="entry name" value="Peptidase_S8/S53_dom"/>
</dbReference>
<dbReference type="Proteomes" id="UP000006671">
    <property type="component" value="Unassembled WGS sequence"/>
</dbReference>
<dbReference type="PANTHER" id="PTHR43399">
    <property type="entry name" value="SUBTILISIN-RELATED"/>
    <property type="match status" value="1"/>
</dbReference>
<dbReference type="PROSITE" id="PS00137">
    <property type="entry name" value="SUBTILASE_HIS"/>
    <property type="match status" value="1"/>
</dbReference>
<name>D2VB62_NAEGR</name>
<evidence type="ECO:0000313" key="8">
    <source>
        <dbReference type="Proteomes" id="UP000006671"/>
    </source>
</evidence>
<dbReference type="KEGG" id="ngr:NAEGRDRAFT_79279"/>
<dbReference type="InterPro" id="IPR051048">
    <property type="entry name" value="Peptidase_S8/S53_subtilisin"/>
</dbReference>
<dbReference type="PRINTS" id="PR00723">
    <property type="entry name" value="SUBTILISIN"/>
</dbReference>
<dbReference type="PANTHER" id="PTHR43399:SF5">
    <property type="entry name" value="PEPTIDASE S8 FAMILY WITH PROTEASE-ASSOCIATED DOMAIN"/>
    <property type="match status" value="1"/>
</dbReference>
<evidence type="ECO:0000256" key="5">
    <source>
        <dbReference type="PROSITE-ProRule" id="PRU01240"/>
    </source>
</evidence>
<gene>
    <name evidence="7" type="ORF">NAEGRDRAFT_79279</name>
</gene>
<dbReference type="InParanoid" id="D2VB62"/>
<evidence type="ECO:0000256" key="3">
    <source>
        <dbReference type="ARBA" id="ARBA00022825"/>
    </source>
</evidence>
<feature type="active site" description="Charge relay system" evidence="4 5">
    <location>
        <position position="285"/>
    </location>
</feature>
<protein>
    <submittedName>
        <fullName evidence="7">Abc transporter B family protein</fullName>
    </submittedName>
</protein>
<dbReference type="Gene3D" id="3.40.50.200">
    <property type="entry name" value="Peptidase S8/S53 domain"/>
    <property type="match status" value="1"/>
</dbReference>
<dbReference type="GO" id="GO:0006508">
    <property type="term" value="P:proteolysis"/>
    <property type="evidence" value="ECO:0007669"/>
    <property type="project" value="UniProtKB-KW"/>
</dbReference>
<reference evidence="7 8" key="1">
    <citation type="journal article" date="2010" name="Cell">
        <title>The genome of Naegleria gruberi illuminates early eukaryotic versatility.</title>
        <authorList>
            <person name="Fritz-Laylin L.K."/>
            <person name="Prochnik S.E."/>
            <person name="Ginger M.L."/>
            <person name="Dacks J.B."/>
            <person name="Carpenter M.L."/>
            <person name="Field M.C."/>
            <person name="Kuo A."/>
            <person name="Paredez A."/>
            <person name="Chapman J."/>
            <person name="Pham J."/>
            <person name="Shu S."/>
            <person name="Neupane R."/>
            <person name="Cipriano M."/>
            <person name="Mancuso J."/>
            <person name="Tu H."/>
            <person name="Salamov A."/>
            <person name="Lindquist E."/>
            <person name="Shapiro H."/>
            <person name="Lucas S."/>
            <person name="Grigoriev I.V."/>
            <person name="Cande W.Z."/>
            <person name="Fulton C."/>
            <person name="Rokhsar D.S."/>
            <person name="Dawson S.C."/>
        </authorList>
    </citation>
    <scope>NUCLEOTIDE SEQUENCE [LARGE SCALE GENOMIC DNA]</scope>
    <source>
        <strain evidence="7 8">NEG-M</strain>
    </source>
</reference>
<dbReference type="GeneID" id="8858965"/>
<sequence>MYNLFTQNEKRRDMNRFLHESNPFLLNEPLLSSTLNHQRNIQQEDETQFFSVLLKVKDIQKFKKENTNLNIQPMAKNVISTRMDMDSIQSLLGKDYIEWIGQIDPIFKFDIQDFMENKQETVELLIQFASGISNEMKRMMEIFETQFGVSLLRIEKQNLMLLTVPRRYALGVSYEISKDSSVIWIEPKQEISLTNKFSKSIIDDGSERIQERVNFGGLTGEGETVTVVDGSFDVTSCFFADPNVPVTQFKTYKEGMKLTSQQVNSHRKIKAYYAFVDNRTRDSDHGSHVAGSVAGNSIYSNSIGDTLVSDYNGIAPDSKMVFIQLGCTSPVCISENGEKFTSSPGSLFPPSDPYNFFSFSKEIANSRVQTNSWGGGSSYNYYASSTDEYIFNNKDMVTLFAAGNSGRSGFKTIGGQAHAKNVITVGASHNSFGARTVQYANLTSSTNSVVREYIVAVLQCSPYSTKYINQCTYFNDLNNIVDACDESGYCAKGTMSVSTGSCGCAIGGVGQLYCGRCVYPSLAVKDIQPDSVTSFSSRGPTMDGRIKPDIMAPGDQIISVRSYPTLDDVGTQCSQRKNLIDHVTAKRGTSMATPTLAGLTAIVRQYFRDGYYVDGVKNAKIAFNPSASLVKATMINSAVDLASLSEDTQFLEKLAPRNWNSTRYQGFGKVQIDNVFQFGKSERKLWIGRTENIQNIAQLSNVETEFGDPVLSSVEDEHVYYIAPTNANLPMKNVKITLVWSDYPSNPLSRLNIVNNLDLEVNVFRDVIFGNSQLYGLSQDNMARDTLNNVEQVWLDSTDHGVVIRVYAEYLFVPQSYSLVVSGDNVSMHLLKE</sequence>
<dbReference type="OrthoDB" id="509353at2759"/>
<dbReference type="PROSITE" id="PS51892">
    <property type="entry name" value="SUBTILASE"/>
    <property type="match status" value="1"/>
</dbReference>
<dbReference type="EMBL" id="GG738861">
    <property type="protein sequence ID" value="EFC45741.1"/>
    <property type="molecule type" value="Genomic_DNA"/>
</dbReference>
<dbReference type="InterPro" id="IPR036852">
    <property type="entry name" value="Peptidase_S8/S53_dom_sf"/>
</dbReference>
<dbReference type="RefSeq" id="XP_002678485.1">
    <property type="nucleotide sequence ID" value="XM_002678439.1"/>
</dbReference>
<comment type="similarity">
    <text evidence="5">Belongs to the peptidase S8 family.</text>
</comment>
<keyword evidence="3 5" id="KW-0720">Serine protease</keyword>
<evidence type="ECO:0000256" key="4">
    <source>
        <dbReference type="PIRSR" id="PIRSR615500-1"/>
    </source>
</evidence>
<dbReference type="STRING" id="5762.D2VB62"/>
<dbReference type="InterPro" id="IPR008979">
    <property type="entry name" value="Galactose-bd-like_sf"/>
</dbReference>
<keyword evidence="1 5" id="KW-0645">Protease</keyword>
<evidence type="ECO:0000259" key="6">
    <source>
        <dbReference type="Pfam" id="PF00082"/>
    </source>
</evidence>
<proteinExistence type="inferred from homology"/>
<keyword evidence="8" id="KW-1185">Reference proteome</keyword>
<dbReference type="SUPFAM" id="SSF49785">
    <property type="entry name" value="Galactose-binding domain-like"/>
    <property type="match status" value="1"/>
</dbReference>
<evidence type="ECO:0000313" key="7">
    <source>
        <dbReference type="EMBL" id="EFC45741.1"/>
    </source>
</evidence>
<dbReference type="InterPro" id="IPR015500">
    <property type="entry name" value="Peptidase_S8_subtilisin-rel"/>
</dbReference>
<feature type="active site" description="Charge relay system" evidence="4 5">
    <location>
        <position position="229"/>
    </location>
</feature>
<dbReference type="VEuPathDB" id="AmoebaDB:NAEGRDRAFT_79279"/>
<organism evidence="8">
    <name type="scientific">Naegleria gruberi</name>
    <name type="common">Amoeba</name>
    <dbReference type="NCBI Taxonomy" id="5762"/>
    <lineage>
        <taxon>Eukaryota</taxon>
        <taxon>Discoba</taxon>
        <taxon>Heterolobosea</taxon>
        <taxon>Tetramitia</taxon>
        <taxon>Eutetramitia</taxon>
        <taxon>Vahlkampfiidae</taxon>
        <taxon>Naegleria</taxon>
    </lineage>
</organism>
<evidence type="ECO:0000256" key="1">
    <source>
        <dbReference type="ARBA" id="ARBA00022670"/>
    </source>
</evidence>
<dbReference type="InterPro" id="IPR022398">
    <property type="entry name" value="Peptidase_S8_His-AS"/>
</dbReference>
<evidence type="ECO:0000256" key="2">
    <source>
        <dbReference type="ARBA" id="ARBA00022801"/>
    </source>
</evidence>
<dbReference type="CDD" id="cd04842">
    <property type="entry name" value="Peptidases_S8_Kp43_protease"/>
    <property type="match status" value="1"/>
</dbReference>
<dbReference type="Pfam" id="PF00082">
    <property type="entry name" value="Peptidase_S8"/>
    <property type="match status" value="1"/>
</dbReference>
<feature type="active site" description="Charge relay system" evidence="4 5">
    <location>
        <position position="590"/>
    </location>
</feature>